<dbReference type="InterPro" id="IPR051909">
    <property type="entry name" value="MFP_Cation_Efflux"/>
</dbReference>
<dbReference type="GO" id="GO:0008237">
    <property type="term" value="F:metallopeptidase activity"/>
    <property type="evidence" value="ECO:0007669"/>
    <property type="project" value="UniProtKB-KW"/>
</dbReference>
<dbReference type="GO" id="GO:0016020">
    <property type="term" value="C:membrane"/>
    <property type="evidence" value="ECO:0007669"/>
    <property type="project" value="UniProtKB-SubCell"/>
</dbReference>
<dbReference type="Gene3D" id="2.40.50.100">
    <property type="match status" value="1"/>
</dbReference>
<dbReference type="EMBL" id="FNVE01000003">
    <property type="protein sequence ID" value="SEG03351.1"/>
    <property type="molecule type" value="Genomic_DNA"/>
</dbReference>
<keyword evidence="11" id="KW-0378">Hydrolase</keyword>
<feature type="transmembrane region" description="Helical" evidence="9">
    <location>
        <begin position="417"/>
        <end position="436"/>
    </location>
</feature>
<dbReference type="SUPFAM" id="SSF111369">
    <property type="entry name" value="HlyD-like secretion proteins"/>
    <property type="match status" value="1"/>
</dbReference>
<protein>
    <submittedName>
        <fullName evidence="11">Peptide zinc metalloprotease protein</fullName>
    </submittedName>
</protein>
<proteinExistence type="inferred from homology"/>
<dbReference type="AlphaFoldDB" id="A0AAQ1JPG0"/>
<dbReference type="Proteomes" id="UP000243518">
    <property type="component" value="Unassembled WGS sequence"/>
</dbReference>
<name>A0AAQ1JPG0_9GAMM</name>
<organism evidence="11 12">
    <name type="scientific">Halopseudomonas aestusnigri</name>
    <dbReference type="NCBI Taxonomy" id="857252"/>
    <lineage>
        <taxon>Bacteria</taxon>
        <taxon>Pseudomonadati</taxon>
        <taxon>Pseudomonadota</taxon>
        <taxon>Gammaproteobacteria</taxon>
        <taxon>Pseudomonadales</taxon>
        <taxon>Pseudomonadaceae</taxon>
        <taxon>Halopseudomonas</taxon>
    </lineage>
</organism>
<accession>A0AAQ1JPG0</accession>
<dbReference type="GO" id="GO:0030313">
    <property type="term" value="C:cell envelope"/>
    <property type="evidence" value="ECO:0007669"/>
    <property type="project" value="TreeGrafter"/>
</dbReference>
<dbReference type="InterPro" id="IPR008915">
    <property type="entry name" value="Peptidase_M50"/>
</dbReference>
<evidence type="ECO:0000256" key="3">
    <source>
        <dbReference type="ARBA" id="ARBA00007931"/>
    </source>
</evidence>
<dbReference type="Pfam" id="PF02163">
    <property type="entry name" value="Peptidase_M50"/>
    <property type="match status" value="1"/>
</dbReference>
<feature type="transmembrane region" description="Helical" evidence="9">
    <location>
        <begin position="206"/>
        <end position="228"/>
    </location>
</feature>
<evidence type="ECO:0000256" key="5">
    <source>
        <dbReference type="ARBA" id="ARBA00022692"/>
    </source>
</evidence>
<feature type="transmembrane region" description="Helical" evidence="9">
    <location>
        <begin position="349"/>
        <end position="372"/>
    </location>
</feature>
<evidence type="ECO:0000256" key="6">
    <source>
        <dbReference type="ARBA" id="ARBA00022989"/>
    </source>
</evidence>
<evidence type="ECO:0000256" key="7">
    <source>
        <dbReference type="ARBA" id="ARBA00023136"/>
    </source>
</evidence>
<evidence type="ECO:0000256" key="1">
    <source>
        <dbReference type="ARBA" id="ARBA00001947"/>
    </source>
</evidence>
<feature type="transmembrane region" description="Helical" evidence="9">
    <location>
        <begin position="249"/>
        <end position="268"/>
    </location>
</feature>
<feature type="transmembrane region" description="Helical" evidence="9">
    <location>
        <begin position="141"/>
        <end position="163"/>
    </location>
</feature>
<dbReference type="PANTHER" id="PTHR30097">
    <property type="entry name" value="CATION EFFLUX SYSTEM PROTEIN CUSB"/>
    <property type="match status" value="1"/>
</dbReference>
<evidence type="ECO:0000313" key="12">
    <source>
        <dbReference type="Proteomes" id="UP000243518"/>
    </source>
</evidence>
<feature type="transmembrane region" description="Helical" evidence="9">
    <location>
        <begin position="175"/>
        <end position="194"/>
    </location>
</feature>
<feature type="coiled-coil region" evidence="8">
    <location>
        <begin position="486"/>
        <end position="543"/>
    </location>
</feature>
<comment type="similarity">
    <text evidence="3">Belongs to the peptidase M50B family.</text>
</comment>
<keyword evidence="11" id="KW-0645">Protease</keyword>
<dbReference type="PANTHER" id="PTHR30097:SF4">
    <property type="entry name" value="SLR6042 PROTEIN"/>
    <property type="match status" value="1"/>
</dbReference>
<comment type="subcellular location">
    <subcellularLocation>
        <location evidence="2">Membrane</location>
        <topology evidence="2">Multi-pass membrane protein</topology>
    </subcellularLocation>
</comment>
<keyword evidence="11" id="KW-0482">Metalloprotease</keyword>
<keyword evidence="12" id="KW-1185">Reference proteome</keyword>
<keyword evidence="4" id="KW-0813">Transport</keyword>
<evidence type="ECO:0000256" key="8">
    <source>
        <dbReference type="SAM" id="Coils"/>
    </source>
</evidence>
<evidence type="ECO:0000256" key="9">
    <source>
        <dbReference type="SAM" id="Phobius"/>
    </source>
</evidence>
<evidence type="ECO:0000259" key="10">
    <source>
        <dbReference type="Pfam" id="PF02163"/>
    </source>
</evidence>
<dbReference type="GO" id="GO:0015679">
    <property type="term" value="P:plasma membrane copper ion transport"/>
    <property type="evidence" value="ECO:0007669"/>
    <property type="project" value="TreeGrafter"/>
</dbReference>
<dbReference type="GO" id="GO:0006508">
    <property type="term" value="P:proteolysis"/>
    <property type="evidence" value="ECO:0007669"/>
    <property type="project" value="InterPro"/>
</dbReference>
<reference evidence="11 12" key="1">
    <citation type="submission" date="2016-10" db="EMBL/GenBank/DDBJ databases">
        <authorList>
            <person name="Varghese N."/>
            <person name="Submissions S."/>
        </authorList>
    </citation>
    <scope>NUCLEOTIDE SEQUENCE [LARGE SCALE GENOMIC DNA]</scope>
    <source>
        <strain evidence="11 12">CECT 8317</strain>
    </source>
</reference>
<keyword evidence="7 9" id="KW-0472">Membrane</keyword>
<sequence>MVEFRLPALRQDLKLLPGGHDEDGAPRYLLHDRVRNRYFTLSIDALALIRHWQPGRTLEEMHAFLQARGLDHAVEEIRAFSDFLIANNLVLARSNGASDAFYRQQQGSRPSVLQWLLHNYLFIRIPLFRPDNWLNKVGPKLSWLLGSTAHRIVMVLGVLGGLLVLRQWDEFSATFLYFFSLEGFLLYGLTLVLVKSAHELGHALVSQRLGCRVASMGVAFLVMFPVLYTDTTDAWKLQSRRDRLRIVTAGVRTELYLALIATFLWGVLPDGSLRSAAFFIATTSWVTSVLVNISPFMRFDGYYAFSDLIGVENLQQRAFELGRWRLRRWLWGLNDPLPEPMPRRRARLLILYAWGTWLYRFFLFLGIALLVYHFFFKVLGIFLFIVEVLWFIVMPIFKEVRTWRERRADFHWTGWRLVGWALPLLALVWMLLPLSVDVRLPSVLRAQQVQALFASEPAQVVAVHVQSGDQVTAGQVLVQLQSPELRQQVQETLEQLQLVRLKLSRQSTFRDDQVAQAVNLERLQQLNEQLAGLRQREAKLVVRAPINGFVGAMASLSDNQWIGRDEPILTLVNSDQLIIEGLVNERYLTSLEHGQVGVFVASSGEGERIPVRVAQIDISAVPALPYAELGSDAGGPIAARLKDDRLIPEAAHYRVEMTLEGPVPEALRQKREVGVAVIEGKPRSALLHQLQRLMALFIRESGF</sequence>
<feature type="domain" description="Peptidase M50" evidence="10">
    <location>
        <begin position="190"/>
        <end position="285"/>
    </location>
</feature>
<gene>
    <name evidence="11" type="ORF">SAMN05216586_10324</name>
</gene>
<dbReference type="RefSeq" id="WP_200818421.1">
    <property type="nucleotide sequence ID" value="NZ_FNVE01000003.1"/>
</dbReference>
<comment type="caution">
    <text evidence="11">The sequence shown here is derived from an EMBL/GenBank/DDBJ whole genome shotgun (WGS) entry which is preliminary data.</text>
</comment>
<feature type="transmembrane region" description="Helical" evidence="9">
    <location>
        <begin position="378"/>
        <end position="397"/>
    </location>
</feature>
<evidence type="ECO:0000256" key="2">
    <source>
        <dbReference type="ARBA" id="ARBA00004141"/>
    </source>
</evidence>
<feature type="transmembrane region" description="Helical" evidence="9">
    <location>
        <begin position="274"/>
        <end position="293"/>
    </location>
</feature>
<evidence type="ECO:0000256" key="4">
    <source>
        <dbReference type="ARBA" id="ARBA00022448"/>
    </source>
</evidence>
<dbReference type="GO" id="GO:0060003">
    <property type="term" value="P:copper ion export"/>
    <property type="evidence" value="ECO:0007669"/>
    <property type="project" value="TreeGrafter"/>
</dbReference>
<evidence type="ECO:0000313" key="11">
    <source>
        <dbReference type="EMBL" id="SEG03351.1"/>
    </source>
</evidence>
<keyword evidence="6 9" id="KW-1133">Transmembrane helix</keyword>
<keyword evidence="5 9" id="KW-0812">Transmembrane</keyword>
<keyword evidence="8" id="KW-0175">Coiled coil</keyword>
<comment type="cofactor">
    <cofactor evidence="1">
        <name>Zn(2+)</name>
        <dbReference type="ChEBI" id="CHEBI:29105"/>
    </cofactor>
</comment>